<dbReference type="InterPro" id="IPR011761">
    <property type="entry name" value="ATP-grasp"/>
</dbReference>
<dbReference type="PIRSF" id="PIRSF029120">
    <property type="entry name" value="UCP029120"/>
    <property type="match status" value="1"/>
</dbReference>
<dbReference type="EMBL" id="JBHTJS010000059">
    <property type="protein sequence ID" value="MFD1009395.1"/>
    <property type="molecule type" value="Genomic_DNA"/>
</dbReference>
<dbReference type="Pfam" id="PF15632">
    <property type="entry name" value="ATPgrasp_Ter"/>
    <property type="match status" value="1"/>
</dbReference>
<evidence type="ECO:0000256" key="2">
    <source>
        <dbReference type="ARBA" id="ARBA00022741"/>
    </source>
</evidence>
<comment type="caution">
    <text evidence="6">The sequence shown here is derived from an EMBL/GenBank/DDBJ whole genome shotgun (WGS) entry which is preliminary data.</text>
</comment>
<sequence>MIHAIWFMTGLSSQRDMIRAIKAEVPEVTIVASHQQPRYEILAEADYAYLEPPLAGYDLGSNSANTELMLVFMAEVVNKHQVSVIHVGRNSPFFEGHRSTIESWGVTLVTGARGQASFAIADNKQAFANHMQAQGLPVVPTISARSLAELEHIFKRQPFGATDFCIKPARGIYGMGFWHLDTTAVLLDADTKRIHPDIYLAAARLDNERGHRFSEQVVMPFLPGIERSVDIIIDQGKVITAIGRCKQDAVQYFEHSGIAFDLALKCAEQLGLDGLVNVQTRDDANGQPFLLETNLRPSGGICFSLSSKVNLSALFARYVTGLWSAADIQAHVAACFMPAHVRSTSTVLPLPLSLPSLNTLPLSSSIGQPLPDTFDLETIS</sequence>
<feature type="domain" description="ATP-grasp" evidence="5">
    <location>
        <begin position="261"/>
        <end position="320"/>
    </location>
</feature>
<evidence type="ECO:0000313" key="6">
    <source>
        <dbReference type="EMBL" id="MFD1009395.1"/>
    </source>
</evidence>
<dbReference type="InterPro" id="IPR011226">
    <property type="entry name" value="ATP-grasp_fam"/>
</dbReference>
<protein>
    <submittedName>
        <fullName evidence="6">ATP-grasp domain-containing protein</fullName>
    </submittedName>
</protein>
<keyword evidence="3 4" id="KW-0067">ATP-binding</keyword>
<keyword evidence="1" id="KW-0436">Ligase</keyword>
<dbReference type="InterPro" id="IPR052032">
    <property type="entry name" value="ATP-dep_AA_Ligase"/>
</dbReference>
<evidence type="ECO:0000256" key="4">
    <source>
        <dbReference type="PROSITE-ProRule" id="PRU00409"/>
    </source>
</evidence>
<dbReference type="PANTHER" id="PTHR43585:SF2">
    <property type="entry name" value="ATP-GRASP ENZYME FSQD"/>
    <property type="match status" value="1"/>
</dbReference>
<keyword evidence="7" id="KW-1185">Reference proteome</keyword>
<dbReference type="SUPFAM" id="SSF56059">
    <property type="entry name" value="Glutathione synthetase ATP-binding domain-like"/>
    <property type="match status" value="1"/>
</dbReference>
<dbReference type="PROSITE" id="PS50975">
    <property type="entry name" value="ATP_GRASP"/>
    <property type="match status" value="1"/>
</dbReference>
<evidence type="ECO:0000256" key="1">
    <source>
        <dbReference type="ARBA" id="ARBA00022598"/>
    </source>
</evidence>
<name>A0ABW3KJJ8_9GAMM</name>
<dbReference type="RefSeq" id="WP_379559427.1">
    <property type="nucleotide sequence ID" value="NZ_JBHTJS010000059.1"/>
</dbReference>
<accession>A0ABW3KJJ8</accession>
<organism evidence="6 7">
    <name type="scientific">Oceanisphaera ostreae</name>
    <dbReference type="NCBI Taxonomy" id="914151"/>
    <lineage>
        <taxon>Bacteria</taxon>
        <taxon>Pseudomonadati</taxon>
        <taxon>Pseudomonadota</taxon>
        <taxon>Gammaproteobacteria</taxon>
        <taxon>Aeromonadales</taxon>
        <taxon>Aeromonadaceae</taxon>
        <taxon>Oceanisphaera</taxon>
    </lineage>
</organism>
<dbReference type="PANTHER" id="PTHR43585">
    <property type="entry name" value="FUMIPYRROLE BIOSYNTHESIS PROTEIN C"/>
    <property type="match status" value="1"/>
</dbReference>
<keyword evidence="2 4" id="KW-0547">Nucleotide-binding</keyword>
<reference evidence="7" key="1">
    <citation type="journal article" date="2019" name="Int. J. Syst. Evol. Microbiol.">
        <title>The Global Catalogue of Microorganisms (GCM) 10K type strain sequencing project: providing services to taxonomists for standard genome sequencing and annotation.</title>
        <authorList>
            <consortium name="The Broad Institute Genomics Platform"/>
            <consortium name="The Broad Institute Genome Sequencing Center for Infectious Disease"/>
            <person name="Wu L."/>
            <person name="Ma J."/>
        </authorList>
    </citation>
    <scope>NUCLEOTIDE SEQUENCE [LARGE SCALE GENOMIC DNA]</scope>
    <source>
        <strain evidence="7">CCUG 60525</strain>
    </source>
</reference>
<gene>
    <name evidence="6" type="ORF">ACFQ1C_14700</name>
</gene>
<proteinExistence type="predicted"/>
<evidence type="ECO:0000313" key="7">
    <source>
        <dbReference type="Proteomes" id="UP001597048"/>
    </source>
</evidence>
<dbReference type="Gene3D" id="3.30.470.20">
    <property type="entry name" value="ATP-grasp fold, B domain"/>
    <property type="match status" value="1"/>
</dbReference>
<evidence type="ECO:0000259" key="5">
    <source>
        <dbReference type="PROSITE" id="PS50975"/>
    </source>
</evidence>
<dbReference type="Proteomes" id="UP001597048">
    <property type="component" value="Unassembled WGS sequence"/>
</dbReference>
<evidence type="ECO:0000256" key="3">
    <source>
        <dbReference type="ARBA" id="ARBA00022840"/>
    </source>
</evidence>